<sequence length="84" mass="9610">MSSKNKNIESPSSPLKRSLVMFSWLSVLAVGLWALMHYSTPESNLEPYKRFQEAKAEHANTERENTERKNAELEKPGFTLLSNL</sequence>
<keyword evidence="2" id="KW-0472">Membrane</keyword>
<evidence type="ECO:0000256" key="2">
    <source>
        <dbReference type="SAM" id="Phobius"/>
    </source>
</evidence>
<feature type="region of interest" description="Disordered" evidence="1">
    <location>
        <begin position="55"/>
        <end position="84"/>
    </location>
</feature>
<proteinExistence type="predicted"/>
<feature type="compositionally biased region" description="Basic and acidic residues" evidence="1">
    <location>
        <begin position="55"/>
        <end position="75"/>
    </location>
</feature>
<name>A0A382PB17_9ZZZZ</name>
<evidence type="ECO:0000256" key="1">
    <source>
        <dbReference type="SAM" id="MobiDB-lite"/>
    </source>
</evidence>
<keyword evidence="2" id="KW-0812">Transmembrane</keyword>
<reference evidence="3" key="1">
    <citation type="submission" date="2018-05" db="EMBL/GenBank/DDBJ databases">
        <authorList>
            <person name="Lanie J.A."/>
            <person name="Ng W.-L."/>
            <person name="Kazmierczak K.M."/>
            <person name="Andrzejewski T.M."/>
            <person name="Davidsen T.M."/>
            <person name="Wayne K.J."/>
            <person name="Tettelin H."/>
            <person name="Glass J.I."/>
            <person name="Rusch D."/>
            <person name="Podicherti R."/>
            <person name="Tsui H.-C.T."/>
            <person name="Winkler M.E."/>
        </authorList>
    </citation>
    <scope>NUCLEOTIDE SEQUENCE</scope>
</reference>
<organism evidence="3">
    <name type="scientific">marine metagenome</name>
    <dbReference type="NCBI Taxonomy" id="408172"/>
    <lineage>
        <taxon>unclassified sequences</taxon>
        <taxon>metagenomes</taxon>
        <taxon>ecological metagenomes</taxon>
    </lineage>
</organism>
<evidence type="ECO:0000313" key="3">
    <source>
        <dbReference type="EMBL" id="SVC70436.1"/>
    </source>
</evidence>
<feature type="transmembrane region" description="Helical" evidence="2">
    <location>
        <begin position="21"/>
        <end position="39"/>
    </location>
</feature>
<dbReference type="AlphaFoldDB" id="A0A382PB17"/>
<feature type="non-terminal residue" evidence="3">
    <location>
        <position position="84"/>
    </location>
</feature>
<accession>A0A382PB17</accession>
<protein>
    <submittedName>
        <fullName evidence="3">Uncharacterized protein</fullName>
    </submittedName>
</protein>
<dbReference type="EMBL" id="UINC01106052">
    <property type="protein sequence ID" value="SVC70436.1"/>
    <property type="molecule type" value="Genomic_DNA"/>
</dbReference>
<gene>
    <name evidence="3" type="ORF">METZ01_LOCUS323290</name>
</gene>
<keyword evidence="2" id="KW-1133">Transmembrane helix</keyword>